<proteinExistence type="predicted"/>
<protein>
    <submittedName>
        <fullName evidence="2">Uncharacterized protein</fullName>
    </submittedName>
</protein>
<reference evidence="2 3" key="1">
    <citation type="journal article" date="2015" name="Sci. Rep.">
        <title>Genome of the facultative scuticociliatosis pathogen Pseudocohnilembus persalinus provides insight into its virulence through horizontal gene transfer.</title>
        <authorList>
            <person name="Xiong J."/>
            <person name="Wang G."/>
            <person name="Cheng J."/>
            <person name="Tian M."/>
            <person name="Pan X."/>
            <person name="Warren A."/>
            <person name="Jiang C."/>
            <person name="Yuan D."/>
            <person name="Miao W."/>
        </authorList>
    </citation>
    <scope>NUCLEOTIDE SEQUENCE [LARGE SCALE GENOMIC DNA]</scope>
    <source>
        <strain evidence="2">36N120E</strain>
    </source>
</reference>
<comment type="caution">
    <text evidence="2">The sequence shown here is derived from an EMBL/GenBank/DDBJ whole genome shotgun (WGS) entry which is preliminary data.</text>
</comment>
<keyword evidence="1" id="KW-0175">Coiled coil</keyword>
<evidence type="ECO:0000313" key="3">
    <source>
        <dbReference type="Proteomes" id="UP000054937"/>
    </source>
</evidence>
<feature type="coiled-coil region" evidence="1">
    <location>
        <begin position="188"/>
        <end position="244"/>
    </location>
</feature>
<name>A0A0V0QE11_PSEPJ</name>
<accession>A0A0V0QE11</accession>
<gene>
    <name evidence="2" type="ORF">PPERSA_08885</name>
</gene>
<evidence type="ECO:0000313" key="2">
    <source>
        <dbReference type="EMBL" id="KRX00379.1"/>
    </source>
</evidence>
<evidence type="ECO:0000256" key="1">
    <source>
        <dbReference type="SAM" id="Coils"/>
    </source>
</evidence>
<sequence>MQNLQSINDHLMKCKNNQHFEQQFIFFKFSEKIEEILQCMSCNLEDPQVDKKIIIDQILNFPSSKIQNFPPLKDQNKCQQIQNIMQNFTKEKIKELKEYVNFQINKYYQQLNEDLTQVLNLSKKDILQQFEKILEFRDISQFYDITPVKEMIEKYQKNDIDLQKLFEQQLKLKKSLEDEQKFKIAINQEKIQNEVQNLLSNLKLQLDEKTEVFKENIVLKTEQIKKYKQQIQGDQQEISQQSMRKQQKIQFTYSNYQENKKQEIKIGNDSKKIEIDNKTTKKVKLVHSDGLEKNKTYHFKMKINFYQAKKQFLAFVLLGTYDKDNFWGNQNYIYINSFNGSCGAGNGEGEIVKGMRFLDFWEDGESILNVVFNYQEKLFEVFDDQRKGYVKNDINSDIINGNQVMLGIDFIQNFRYKVEINIIDIQQY</sequence>
<organism evidence="2 3">
    <name type="scientific">Pseudocohnilembus persalinus</name>
    <name type="common">Ciliate</name>
    <dbReference type="NCBI Taxonomy" id="266149"/>
    <lineage>
        <taxon>Eukaryota</taxon>
        <taxon>Sar</taxon>
        <taxon>Alveolata</taxon>
        <taxon>Ciliophora</taxon>
        <taxon>Intramacronucleata</taxon>
        <taxon>Oligohymenophorea</taxon>
        <taxon>Scuticociliatia</taxon>
        <taxon>Philasterida</taxon>
        <taxon>Pseudocohnilembidae</taxon>
        <taxon>Pseudocohnilembus</taxon>
    </lineage>
</organism>
<dbReference type="AlphaFoldDB" id="A0A0V0QE11"/>
<dbReference type="Proteomes" id="UP000054937">
    <property type="component" value="Unassembled WGS sequence"/>
</dbReference>
<dbReference type="InParanoid" id="A0A0V0QE11"/>
<keyword evidence="3" id="KW-1185">Reference proteome</keyword>
<dbReference type="EMBL" id="LDAU01000193">
    <property type="protein sequence ID" value="KRX00379.1"/>
    <property type="molecule type" value="Genomic_DNA"/>
</dbReference>